<evidence type="ECO:0000313" key="10">
    <source>
        <dbReference type="EMBL" id="PWD50179.1"/>
    </source>
</evidence>
<keyword evidence="11" id="KW-1185">Reference proteome</keyword>
<proteinExistence type="inferred from homology"/>
<gene>
    <name evidence="10" type="ORF">C8046_05370</name>
</gene>
<evidence type="ECO:0000313" key="11">
    <source>
        <dbReference type="Proteomes" id="UP000245166"/>
    </source>
</evidence>
<evidence type="ECO:0000256" key="1">
    <source>
        <dbReference type="ARBA" id="ARBA00004651"/>
    </source>
</evidence>
<accession>A0A2U1ZT65</accession>
<feature type="transmembrane region" description="Helical" evidence="9">
    <location>
        <begin position="431"/>
        <end position="459"/>
    </location>
</feature>
<comment type="subcellular location">
    <subcellularLocation>
        <location evidence="1">Cell membrane</location>
        <topology evidence="1">Multi-pass membrane protein</topology>
    </subcellularLocation>
</comment>
<evidence type="ECO:0000256" key="4">
    <source>
        <dbReference type="ARBA" id="ARBA00022475"/>
    </source>
</evidence>
<evidence type="ECO:0000256" key="7">
    <source>
        <dbReference type="ARBA" id="ARBA00023136"/>
    </source>
</evidence>
<dbReference type="Pfam" id="PF02028">
    <property type="entry name" value="BCCT"/>
    <property type="match status" value="1"/>
</dbReference>
<dbReference type="PANTHER" id="PTHR30047">
    <property type="entry name" value="HIGH-AFFINITY CHOLINE TRANSPORT PROTEIN-RELATED"/>
    <property type="match status" value="1"/>
</dbReference>
<keyword evidence="4" id="KW-1003">Cell membrane</keyword>
<feature type="transmembrane region" description="Helical" evidence="9">
    <location>
        <begin position="284"/>
        <end position="304"/>
    </location>
</feature>
<feature type="transmembrane region" description="Helical" evidence="9">
    <location>
        <begin position="250"/>
        <end position="272"/>
    </location>
</feature>
<evidence type="ECO:0000256" key="8">
    <source>
        <dbReference type="SAM" id="MobiDB-lite"/>
    </source>
</evidence>
<dbReference type="AlphaFoldDB" id="A0A2U1ZT65"/>
<reference evidence="10 11" key="1">
    <citation type="submission" date="2018-03" db="EMBL/GenBank/DDBJ databases">
        <title>Genome assembly of novel Miniimonas species PCH200.</title>
        <authorList>
            <person name="Thakur V."/>
            <person name="Kumar V."/>
            <person name="Singh D."/>
        </authorList>
    </citation>
    <scope>NUCLEOTIDE SEQUENCE [LARGE SCALE GENOMIC DNA]</scope>
    <source>
        <strain evidence="10 11">PCH200</strain>
    </source>
</reference>
<feature type="transmembrane region" description="Helical" evidence="9">
    <location>
        <begin position="212"/>
        <end position="238"/>
    </location>
</feature>
<dbReference type="InterPro" id="IPR000060">
    <property type="entry name" value="BCCT_transptr"/>
</dbReference>
<name>A0A2U1ZT65_9MICO</name>
<protein>
    <submittedName>
        <fullName evidence="10">Choline transporter</fullName>
    </submittedName>
</protein>
<evidence type="ECO:0000256" key="9">
    <source>
        <dbReference type="SAM" id="Phobius"/>
    </source>
</evidence>
<keyword evidence="7 9" id="KW-0472">Membrane</keyword>
<feature type="transmembrane region" description="Helical" evidence="9">
    <location>
        <begin position="496"/>
        <end position="515"/>
    </location>
</feature>
<dbReference type="Proteomes" id="UP000245166">
    <property type="component" value="Unassembled WGS sequence"/>
</dbReference>
<comment type="similarity">
    <text evidence="2">Belongs to the BCCT transporter (TC 2.A.15) family.</text>
</comment>
<feature type="transmembrane region" description="Helical" evidence="9">
    <location>
        <begin position="342"/>
        <end position="360"/>
    </location>
</feature>
<feature type="region of interest" description="Disordered" evidence="8">
    <location>
        <begin position="1"/>
        <end position="25"/>
    </location>
</feature>
<feature type="compositionally biased region" description="Low complexity" evidence="8">
    <location>
        <begin position="15"/>
        <end position="25"/>
    </location>
</feature>
<comment type="caution">
    <text evidence="10">The sequence shown here is derived from an EMBL/GenBank/DDBJ whole genome shotgun (WGS) entry which is preliminary data.</text>
</comment>
<sequence length="591" mass="63563">MPHDPEVDAVPSSQADAAPTSTADAAPRASAVGPVFRWSAALILSFLAATLLFPEQAERTLTFLQREVISTFGWYYTLLVVALVVFCLVVAFGPSGRIVLGRRGEKPEFSLGAWFSMIFACGMGIGLVFWGPAEPLSHFVEPRPGVTGEGADLAKAAMTQTFLHWGPQAWAIYAAVGLALAYSMHRRGKPLSVRWTLEPLLGDRVKGRWGDVIDVVTVLGTVFGVATTLGFGALQITAGLDHTGVVSSSATVQILVVLVVTILATISVVSGVDRGIKILSNLNMVLAAFLLIVVLALGPTLFLLRETIESVGAFLQTYVGQSFELLAYDGDAGSDWKQQWTIFYWGWWISWAPFVGVFIARISRGRTVRQFVLGTMLAPTLVTFVWFGIFGGSAIHRQLFGAGDLAGADGATVEPDYVMFDLLDGLAGTRIWIALMLVLIAVFFVTSADSGALVVGMLSSGTSEPPTWLRILWTFSIGAVGVVLLLRGGLGTMQTATILIALPFSVVMIGMLVALTRSLREENAEHAALELQRERDEVTAHVVEAVANDPDLSDALARGLTSPNGDPSRRRVRDQVARVLERPSGLRPPKR</sequence>
<dbReference type="NCBIfam" id="TIGR00842">
    <property type="entry name" value="bcct"/>
    <property type="match status" value="1"/>
</dbReference>
<feature type="transmembrane region" description="Helical" evidence="9">
    <location>
        <begin position="165"/>
        <end position="184"/>
    </location>
</feature>
<dbReference type="EMBL" id="PYHR01000002">
    <property type="protein sequence ID" value="PWD50179.1"/>
    <property type="molecule type" value="Genomic_DNA"/>
</dbReference>
<feature type="transmembrane region" description="Helical" evidence="9">
    <location>
        <begin position="372"/>
        <end position="395"/>
    </location>
</feature>
<organism evidence="10 11">
    <name type="scientific">Serinibacter arcticus</name>
    <dbReference type="NCBI Taxonomy" id="1655435"/>
    <lineage>
        <taxon>Bacteria</taxon>
        <taxon>Bacillati</taxon>
        <taxon>Actinomycetota</taxon>
        <taxon>Actinomycetes</taxon>
        <taxon>Micrococcales</taxon>
        <taxon>Beutenbergiaceae</taxon>
        <taxon>Serinibacter</taxon>
    </lineage>
</organism>
<feature type="transmembrane region" description="Helical" evidence="9">
    <location>
        <begin position="471"/>
        <end position="490"/>
    </location>
</feature>
<feature type="transmembrane region" description="Helical" evidence="9">
    <location>
        <begin position="113"/>
        <end position="133"/>
    </location>
</feature>
<dbReference type="GO" id="GO:0022857">
    <property type="term" value="F:transmembrane transporter activity"/>
    <property type="evidence" value="ECO:0007669"/>
    <property type="project" value="InterPro"/>
</dbReference>
<keyword evidence="5 9" id="KW-0812">Transmembrane</keyword>
<evidence type="ECO:0000256" key="5">
    <source>
        <dbReference type="ARBA" id="ARBA00022692"/>
    </source>
</evidence>
<dbReference type="RefSeq" id="WP_109228562.1">
    <property type="nucleotide sequence ID" value="NZ_PYHR01000002.1"/>
</dbReference>
<evidence type="ECO:0000256" key="2">
    <source>
        <dbReference type="ARBA" id="ARBA00005658"/>
    </source>
</evidence>
<feature type="region of interest" description="Disordered" evidence="8">
    <location>
        <begin position="554"/>
        <end position="591"/>
    </location>
</feature>
<dbReference type="OrthoDB" id="9775735at2"/>
<keyword evidence="6 9" id="KW-1133">Transmembrane helix</keyword>
<dbReference type="PANTHER" id="PTHR30047:SF7">
    <property type="entry name" value="HIGH-AFFINITY CHOLINE TRANSPORT PROTEIN"/>
    <property type="match status" value="1"/>
</dbReference>
<keyword evidence="3" id="KW-0813">Transport</keyword>
<dbReference type="GO" id="GO:0005886">
    <property type="term" value="C:plasma membrane"/>
    <property type="evidence" value="ECO:0007669"/>
    <property type="project" value="UniProtKB-SubCell"/>
</dbReference>
<feature type="transmembrane region" description="Helical" evidence="9">
    <location>
        <begin position="35"/>
        <end position="53"/>
    </location>
</feature>
<evidence type="ECO:0000256" key="3">
    <source>
        <dbReference type="ARBA" id="ARBA00022448"/>
    </source>
</evidence>
<evidence type="ECO:0000256" key="6">
    <source>
        <dbReference type="ARBA" id="ARBA00022989"/>
    </source>
</evidence>
<feature type="transmembrane region" description="Helical" evidence="9">
    <location>
        <begin position="73"/>
        <end position="92"/>
    </location>
</feature>
<feature type="compositionally biased region" description="Basic and acidic residues" evidence="8">
    <location>
        <begin position="567"/>
        <end position="581"/>
    </location>
</feature>